<dbReference type="PANTHER" id="PTHR14202">
    <property type="entry name" value="60 KDA RIBONUCLEOPROTEIN SSA/RO"/>
    <property type="match status" value="1"/>
</dbReference>
<dbReference type="InterPro" id="IPR037214">
    <property type="entry name" value="TROVE_dom_sf"/>
</dbReference>
<dbReference type="GO" id="GO:1990904">
    <property type="term" value="C:ribonucleoprotein complex"/>
    <property type="evidence" value="ECO:0007669"/>
    <property type="project" value="UniProtKB-KW"/>
</dbReference>
<evidence type="ECO:0000259" key="8">
    <source>
        <dbReference type="PROSITE" id="PS50988"/>
    </source>
</evidence>
<dbReference type="Proteomes" id="UP000231419">
    <property type="component" value="Segment"/>
</dbReference>
<evidence type="ECO:0000313" key="9">
    <source>
        <dbReference type="EMBL" id="ASZ74942.1"/>
    </source>
</evidence>
<evidence type="ECO:0000256" key="1">
    <source>
        <dbReference type="ARBA" id="ARBA00004496"/>
    </source>
</evidence>
<evidence type="ECO:0000256" key="2">
    <source>
        <dbReference type="ARBA" id="ARBA00007814"/>
    </source>
</evidence>
<keyword evidence="3" id="KW-0963">Cytoplasm</keyword>
<keyword evidence="4" id="KW-0479">Metal-binding</keyword>
<dbReference type="PROSITE" id="PS50988">
    <property type="entry name" value="TROVE"/>
    <property type="match status" value="1"/>
</dbReference>
<comment type="similarity">
    <text evidence="2">Belongs to the Ro 60 kDa family.</text>
</comment>
<dbReference type="Pfam" id="PF05731">
    <property type="entry name" value="TROVE"/>
    <property type="match status" value="2"/>
</dbReference>
<dbReference type="EMBL" id="MF668286">
    <property type="protein sequence ID" value="ASZ74942.1"/>
    <property type="molecule type" value="Genomic_DNA"/>
</dbReference>
<evidence type="ECO:0000256" key="4">
    <source>
        <dbReference type="ARBA" id="ARBA00022723"/>
    </source>
</evidence>
<keyword evidence="10" id="KW-1185">Reference proteome</keyword>
<sequence>MSALGNVKLKEPKSTPQTEKAVKGQKRNNAGGFSFKIDDKDRFRRFLTIGSDGGTYYVGEQKLTEEHVKFVQKIIKRDGLTAVEEIVNVSSNALAPKNTQALFALAVAFTSEDLKVKAAAKAALPKVARTSTHLFEFAQFIENIAGWGRAKTSAVASWYEDKTPDSLAYQAVKYRQRNGWTHRDLFRLSHPQKVDSGLAEWILRGNNENVPEIISIFEELQAATTEAKALKIMKRNADANIAWEFLPTELHNSAKIWSELFYRGMGHTALLRNTSRMHKLGLFNDMKFAADYAAALADENLIRKGRMHPIQYLNAYAAYNGDPDGQASYWGGDCHKGVDGANNKIVAALEAGYNSAFQNVEPANKRTLMGLDVSGSMSQAASGLKLSCATLGAAFSQTLVKREPYAVIKGFTNEFKDLGISDSDNLKTVMSKVTRQNFGRTDCSLPMVWALEKKVEVDTFVVFTDNETYAGRQHPHQALERYRQQMGIPARLVVVAATATRFSIADPTDAGSLDVSGFDASTLKTIADFSAGRI</sequence>
<name>A0A2D1A296_9CAUD</name>
<keyword evidence="6" id="KW-0687">Ribonucleoprotein</keyword>
<dbReference type="InterPro" id="IPR056800">
    <property type="entry name" value="vWA_Ro60"/>
</dbReference>
<dbReference type="InterPro" id="IPR008858">
    <property type="entry name" value="TROVE_dom"/>
</dbReference>
<feature type="domain" description="TROVE" evidence="8">
    <location>
        <begin position="26"/>
        <end position="365"/>
    </location>
</feature>
<reference evidence="10" key="1">
    <citation type="submission" date="2017-08" db="EMBL/GenBank/DDBJ databases">
        <authorList>
            <person name="de Groot N.N."/>
        </authorList>
    </citation>
    <scope>NUCLEOTIDE SEQUENCE [LARGE SCALE GENOMIC DNA]</scope>
</reference>
<evidence type="ECO:0000256" key="5">
    <source>
        <dbReference type="ARBA" id="ARBA00022884"/>
    </source>
</evidence>
<dbReference type="SUPFAM" id="SSF53300">
    <property type="entry name" value="vWA-like"/>
    <property type="match status" value="1"/>
</dbReference>
<comment type="subcellular location">
    <subcellularLocation>
        <location evidence="1">Cytoplasm</location>
    </subcellularLocation>
</comment>
<keyword evidence="5" id="KW-0694">RNA-binding</keyword>
<organism evidence="9 10">
    <name type="scientific">Rhodococcus phage Trina</name>
    <dbReference type="NCBI Taxonomy" id="2027905"/>
    <lineage>
        <taxon>Viruses</taxon>
        <taxon>Duplodnaviria</taxon>
        <taxon>Heunggongvirae</taxon>
        <taxon>Uroviricota</taxon>
        <taxon>Caudoviricetes</taxon>
        <taxon>Trinavirus</taxon>
        <taxon>Trinavirus trina</taxon>
    </lineage>
</organism>
<evidence type="ECO:0000256" key="6">
    <source>
        <dbReference type="ARBA" id="ARBA00023274"/>
    </source>
</evidence>
<dbReference type="Gene3D" id="3.40.50.410">
    <property type="entry name" value="von Willebrand factor, type A domain"/>
    <property type="match status" value="2"/>
</dbReference>
<dbReference type="InterPro" id="IPR040322">
    <property type="entry name" value="TROVE2"/>
</dbReference>
<dbReference type="InterPro" id="IPR036465">
    <property type="entry name" value="vWFA_dom_sf"/>
</dbReference>
<dbReference type="Pfam" id="PF25045">
    <property type="entry name" value="vWA_Ro60"/>
    <property type="match status" value="1"/>
</dbReference>
<accession>A0A2D1A296</accession>
<dbReference type="GO" id="GO:0003723">
    <property type="term" value="F:RNA binding"/>
    <property type="evidence" value="ECO:0007669"/>
    <property type="project" value="UniProtKB-KW"/>
</dbReference>
<evidence type="ECO:0000256" key="7">
    <source>
        <dbReference type="SAM" id="MobiDB-lite"/>
    </source>
</evidence>
<dbReference type="GO" id="GO:0046872">
    <property type="term" value="F:metal ion binding"/>
    <property type="evidence" value="ECO:0007669"/>
    <property type="project" value="UniProtKB-KW"/>
</dbReference>
<dbReference type="OrthoDB" id="6306at10239"/>
<feature type="region of interest" description="Disordered" evidence="7">
    <location>
        <begin position="1"/>
        <end position="25"/>
    </location>
</feature>
<dbReference type="PANTHER" id="PTHR14202:SF0">
    <property type="entry name" value="RNA-BINDING PROTEIN RO60"/>
    <property type="match status" value="1"/>
</dbReference>
<gene>
    <name evidence="9" type="ORF">SEA_TRINA_137</name>
</gene>
<protein>
    <submittedName>
        <fullName evidence="9">Ro-like RNA binding protein</fullName>
    </submittedName>
</protein>
<evidence type="ECO:0000256" key="3">
    <source>
        <dbReference type="ARBA" id="ARBA00022490"/>
    </source>
</evidence>
<evidence type="ECO:0000313" key="10">
    <source>
        <dbReference type="Proteomes" id="UP000231419"/>
    </source>
</evidence>
<proteinExistence type="inferred from homology"/>
<dbReference type="SUPFAM" id="SSF140864">
    <property type="entry name" value="TROVE domain-like"/>
    <property type="match status" value="1"/>
</dbReference>